<comment type="similarity">
    <text evidence="3">Belongs to the class-V pyridoxal-phosphate-dependent aminotransferase family. SerC subfamily.</text>
</comment>
<evidence type="ECO:0000256" key="12">
    <source>
        <dbReference type="ARBA" id="ARBA00031421"/>
    </source>
</evidence>
<evidence type="ECO:0000259" key="15">
    <source>
        <dbReference type="Pfam" id="PF00266"/>
    </source>
</evidence>
<dbReference type="SUPFAM" id="SSF53383">
    <property type="entry name" value="PLP-dependent transferases"/>
    <property type="match status" value="1"/>
</dbReference>
<evidence type="ECO:0000256" key="13">
    <source>
        <dbReference type="ARBA" id="ARBA00047630"/>
    </source>
</evidence>
<dbReference type="PANTHER" id="PTHR43247:SF1">
    <property type="entry name" value="PHOSPHOSERINE AMINOTRANSFERASE"/>
    <property type="match status" value="1"/>
</dbReference>
<evidence type="ECO:0000256" key="14">
    <source>
        <dbReference type="ARBA" id="ARBA00049007"/>
    </source>
</evidence>
<dbReference type="PANTHER" id="PTHR43247">
    <property type="entry name" value="PHOSPHOSERINE AMINOTRANSFERASE"/>
    <property type="match status" value="1"/>
</dbReference>
<dbReference type="GO" id="GO:0006564">
    <property type="term" value="P:L-serine biosynthetic process"/>
    <property type="evidence" value="ECO:0007669"/>
    <property type="project" value="UniProtKB-KW"/>
</dbReference>
<evidence type="ECO:0000256" key="8">
    <source>
        <dbReference type="ARBA" id="ARBA00022679"/>
    </source>
</evidence>
<dbReference type="GO" id="GO:0005737">
    <property type="term" value="C:cytoplasm"/>
    <property type="evidence" value="ECO:0007669"/>
    <property type="project" value="TreeGrafter"/>
</dbReference>
<evidence type="ECO:0000256" key="2">
    <source>
        <dbReference type="ARBA" id="ARBA00005099"/>
    </source>
</evidence>
<keyword evidence="8" id="KW-0808">Transferase</keyword>
<keyword evidence="10" id="KW-0664">Pyridoxine biosynthesis</keyword>
<evidence type="ECO:0000256" key="4">
    <source>
        <dbReference type="ARBA" id="ARBA00013030"/>
    </source>
</evidence>
<evidence type="ECO:0000256" key="9">
    <source>
        <dbReference type="ARBA" id="ARBA00022898"/>
    </source>
</evidence>
<keyword evidence="7" id="KW-0028">Amino-acid biosynthesis</keyword>
<comment type="cofactor">
    <cofactor evidence="1">
        <name>pyridoxal 5'-phosphate</name>
        <dbReference type="ChEBI" id="CHEBI:597326"/>
    </cofactor>
</comment>
<comment type="catalytic activity">
    <reaction evidence="13">
        <text>4-(phosphooxy)-L-threonine + 2-oxoglutarate = (R)-3-hydroxy-2-oxo-4-phosphooxybutanoate + L-glutamate</text>
        <dbReference type="Rhea" id="RHEA:16573"/>
        <dbReference type="ChEBI" id="CHEBI:16810"/>
        <dbReference type="ChEBI" id="CHEBI:29985"/>
        <dbReference type="ChEBI" id="CHEBI:58452"/>
        <dbReference type="ChEBI" id="CHEBI:58538"/>
        <dbReference type="EC" id="2.6.1.52"/>
    </reaction>
</comment>
<evidence type="ECO:0000256" key="11">
    <source>
        <dbReference type="ARBA" id="ARBA00023299"/>
    </source>
</evidence>
<evidence type="ECO:0000256" key="10">
    <source>
        <dbReference type="ARBA" id="ARBA00023096"/>
    </source>
</evidence>
<dbReference type="GO" id="GO:0008615">
    <property type="term" value="P:pyridoxine biosynthetic process"/>
    <property type="evidence" value="ECO:0007669"/>
    <property type="project" value="UniProtKB-KW"/>
</dbReference>
<comment type="catalytic activity">
    <reaction evidence="14">
        <text>O-phospho-L-serine + 2-oxoglutarate = 3-phosphooxypyruvate + L-glutamate</text>
        <dbReference type="Rhea" id="RHEA:14329"/>
        <dbReference type="ChEBI" id="CHEBI:16810"/>
        <dbReference type="ChEBI" id="CHEBI:18110"/>
        <dbReference type="ChEBI" id="CHEBI:29985"/>
        <dbReference type="ChEBI" id="CHEBI:57524"/>
        <dbReference type="EC" id="2.6.1.52"/>
    </reaction>
</comment>
<accession>A0A7V2WSZ1</accession>
<reference evidence="16" key="1">
    <citation type="journal article" date="2020" name="mSystems">
        <title>Genome- and Community-Level Interaction Insights into Carbon Utilization and Element Cycling Functions of Hydrothermarchaeota in Hydrothermal Sediment.</title>
        <authorList>
            <person name="Zhou Z."/>
            <person name="Liu Y."/>
            <person name="Xu W."/>
            <person name="Pan J."/>
            <person name="Luo Z.H."/>
            <person name="Li M."/>
        </authorList>
    </citation>
    <scope>NUCLEOTIDE SEQUENCE [LARGE SCALE GENOMIC DNA]</scope>
    <source>
        <strain evidence="16">HyVt-503</strain>
    </source>
</reference>
<dbReference type="EMBL" id="DRND01000368">
    <property type="protein sequence ID" value="HFC47144.1"/>
    <property type="molecule type" value="Genomic_DNA"/>
</dbReference>
<evidence type="ECO:0000256" key="6">
    <source>
        <dbReference type="ARBA" id="ARBA00022576"/>
    </source>
</evidence>
<evidence type="ECO:0000256" key="1">
    <source>
        <dbReference type="ARBA" id="ARBA00001933"/>
    </source>
</evidence>
<dbReference type="InterPro" id="IPR015424">
    <property type="entry name" value="PyrdxlP-dep_Trfase"/>
</dbReference>
<protein>
    <recommendedName>
        <fullName evidence="5">Phosphoserine aminotransferase</fullName>
        <ecNumber evidence="4">2.6.1.52</ecNumber>
    </recommendedName>
    <alternativeName>
        <fullName evidence="12">Phosphohydroxythreonine aminotransferase</fullName>
    </alternativeName>
</protein>
<organism evidence="16">
    <name type="scientific">Dissulfuribacter thermophilus</name>
    <dbReference type="NCBI Taxonomy" id="1156395"/>
    <lineage>
        <taxon>Bacteria</taxon>
        <taxon>Pseudomonadati</taxon>
        <taxon>Thermodesulfobacteriota</taxon>
        <taxon>Dissulfuribacteria</taxon>
        <taxon>Dissulfuribacterales</taxon>
        <taxon>Dissulfuribacteraceae</taxon>
        <taxon>Dissulfuribacter</taxon>
    </lineage>
</organism>
<dbReference type="FunFam" id="3.90.1150.10:FF:000006">
    <property type="entry name" value="Phosphoserine aminotransferase"/>
    <property type="match status" value="1"/>
</dbReference>
<evidence type="ECO:0000313" key="16">
    <source>
        <dbReference type="EMBL" id="HFC47144.1"/>
    </source>
</evidence>
<keyword evidence="11" id="KW-0718">Serine biosynthesis</keyword>
<feature type="non-terminal residue" evidence="16">
    <location>
        <position position="1"/>
    </location>
</feature>
<gene>
    <name evidence="16" type="ORF">ENJ63_04605</name>
</gene>
<dbReference type="InterPro" id="IPR015422">
    <property type="entry name" value="PyrdxlP-dep_Trfase_small"/>
</dbReference>
<dbReference type="Pfam" id="PF00266">
    <property type="entry name" value="Aminotran_5"/>
    <property type="match status" value="1"/>
</dbReference>
<evidence type="ECO:0000256" key="7">
    <source>
        <dbReference type="ARBA" id="ARBA00022605"/>
    </source>
</evidence>
<proteinExistence type="inferred from homology"/>
<dbReference type="AlphaFoldDB" id="A0A7V2WSZ1"/>
<sequence length="106" mass="12081">KAKGGVAEMERINREKAKRLYEAIDASDFYRGHARPESRSYMNVTFNLPTPELEQEFVETAEKEGLSGLKGHRSIGGIRASIYNAFPPEGVEELVKFMREFERTRG</sequence>
<dbReference type="GO" id="GO:0004648">
    <property type="term" value="F:O-phospho-L-serine:2-oxoglutarate aminotransferase activity"/>
    <property type="evidence" value="ECO:0007669"/>
    <property type="project" value="UniProtKB-EC"/>
</dbReference>
<dbReference type="GO" id="GO:0030170">
    <property type="term" value="F:pyridoxal phosphate binding"/>
    <property type="evidence" value="ECO:0007669"/>
    <property type="project" value="TreeGrafter"/>
</dbReference>
<feature type="domain" description="Aminotransferase class V" evidence="15">
    <location>
        <begin position="3"/>
        <end position="94"/>
    </location>
</feature>
<keyword evidence="9" id="KW-0663">Pyridoxal phosphate</keyword>
<dbReference type="EC" id="2.6.1.52" evidence="4"/>
<dbReference type="Gene3D" id="3.90.1150.10">
    <property type="entry name" value="Aspartate Aminotransferase, domain 1"/>
    <property type="match status" value="1"/>
</dbReference>
<evidence type="ECO:0000256" key="3">
    <source>
        <dbReference type="ARBA" id="ARBA00006904"/>
    </source>
</evidence>
<evidence type="ECO:0000256" key="5">
    <source>
        <dbReference type="ARBA" id="ARBA00021164"/>
    </source>
</evidence>
<comment type="caution">
    <text evidence="16">The sequence shown here is derived from an EMBL/GenBank/DDBJ whole genome shotgun (WGS) entry which is preliminary data.</text>
</comment>
<dbReference type="Proteomes" id="UP000885797">
    <property type="component" value="Unassembled WGS sequence"/>
</dbReference>
<dbReference type="InterPro" id="IPR000192">
    <property type="entry name" value="Aminotrans_V_dom"/>
</dbReference>
<name>A0A7V2WSZ1_9BACT</name>
<keyword evidence="6 16" id="KW-0032">Aminotransferase</keyword>
<comment type="pathway">
    <text evidence="2">Amino-acid biosynthesis; L-serine biosynthesis; L-serine from 3-phospho-D-glycerate: step 2/3.</text>
</comment>
<dbReference type="InterPro" id="IPR022278">
    <property type="entry name" value="Pser_aminoTfrase"/>
</dbReference>